<keyword evidence="3" id="KW-1185">Reference proteome</keyword>
<organism evidence="2 3">
    <name type="scientific">Rubus argutus</name>
    <name type="common">Southern blackberry</name>
    <dbReference type="NCBI Taxonomy" id="59490"/>
    <lineage>
        <taxon>Eukaryota</taxon>
        <taxon>Viridiplantae</taxon>
        <taxon>Streptophyta</taxon>
        <taxon>Embryophyta</taxon>
        <taxon>Tracheophyta</taxon>
        <taxon>Spermatophyta</taxon>
        <taxon>Magnoliopsida</taxon>
        <taxon>eudicotyledons</taxon>
        <taxon>Gunneridae</taxon>
        <taxon>Pentapetalae</taxon>
        <taxon>rosids</taxon>
        <taxon>fabids</taxon>
        <taxon>Rosales</taxon>
        <taxon>Rosaceae</taxon>
        <taxon>Rosoideae</taxon>
        <taxon>Rosoideae incertae sedis</taxon>
        <taxon>Rubus</taxon>
    </lineage>
</organism>
<dbReference type="Proteomes" id="UP001457282">
    <property type="component" value="Unassembled WGS sequence"/>
</dbReference>
<reference evidence="2 3" key="1">
    <citation type="journal article" date="2023" name="G3 (Bethesda)">
        <title>A chromosome-length genome assembly and annotation of blackberry (Rubus argutus, cv. 'Hillquist').</title>
        <authorList>
            <person name="Bruna T."/>
            <person name="Aryal R."/>
            <person name="Dudchenko O."/>
            <person name="Sargent D.J."/>
            <person name="Mead D."/>
            <person name="Buti M."/>
            <person name="Cavallini A."/>
            <person name="Hytonen T."/>
            <person name="Andres J."/>
            <person name="Pham M."/>
            <person name="Weisz D."/>
            <person name="Mascagni F."/>
            <person name="Usai G."/>
            <person name="Natali L."/>
            <person name="Bassil N."/>
            <person name="Fernandez G.E."/>
            <person name="Lomsadze A."/>
            <person name="Armour M."/>
            <person name="Olukolu B."/>
            <person name="Poorten T."/>
            <person name="Britton C."/>
            <person name="Davik J."/>
            <person name="Ashrafi H."/>
            <person name="Aiden E.L."/>
            <person name="Borodovsky M."/>
            <person name="Worthington M."/>
        </authorList>
    </citation>
    <scope>NUCLEOTIDE SEQUENCE [LARGE SCALE GENOMIC DNA]</scope>
    <source>
        <strain evidence="2">PI 553951</strain>
    </source>
</reference>
<accession>A0AAW1VJ09</accession>
<evidence type="ECO:0000256" key="1">
    <source>
        <dbReference type="SAM" id="MobiDB-lite"/>
    </source>
</evidence>
<dbReference type="EMBL" id="JBEDUW010000221">
    <property type="protein sequence ID" value="KAK9903677.1"/>
    <property type="molecule type" value="Genomic_DNA"/>
</dbReference>
<evidence type="ECO:0000313" key="3">
    <source>
        <dbReference type="Proteomes" id="UP001457282"/>
    </source>
</evidence>
<proteinExistence type="predicted"/>
<feature type="compositionally biased region" description="Polar residues" evidence="1">
    <location>
        <begin position="1"/>
        <end position="16"/>
    </location>
</feature>
<sequence>MICQNSLKDGATNENTESLDKGISEVKANNEDAVGAGVEVEKNVDDCKHDLVVSKENLDTMSDYADMVK</sequence>
<comment type="caution">
    <text evidence="2">The sequence shown here is derived from an EMBL/GenBank/DDBJ whole genome shotgun (WGS) entry which is preliminary data.</text>
</comment>
<feature type="region of interest" description="Disordered" evidence="1">
    <location>
        <begin position="1"/>
        <end position="20"/>
    </location>
</feature>
<protein>
    <submittedName>
        <fullName evidence="2">Uncharacterized protein</fullName>
    </submittedName>
</protein>
<dbReference type="AlphaFoldDB" id="A0AAW1VJ09"/>
<gene>
    <name evidence="2" type="ORF">M0R45_001099</name>
</gene>
<name>A0AAW1VJ09_RUBAR</name>
<evidence type="ECO:0000313" key="2">
    <source>
        <dbReference type="EMBL" id="KAK9903677.1"/>
    </source>
</evidence>